<proteinExistence type="predicted"/>
<dbReference type="EMBL" id="LVVM01006237">
    <property type="protein sequence ID" value="OJA08682.1"/>
    <property type="molecule type" value="Genomic_DNA"/>
</dbReference>
<organism evidence="1 2">
    <name type="scientific">Rhizopogon vesiculosus</name>
    <dbReference type="NCBI Taxonomy" id="180088"/>
    <lineage>
        <taxon>Eukaryota</taxon>
        <taxon>Fungi</taxon>
        <taxon>Dikarya</taxon>
        <taxon>Basidiomycota</taxon>
        <taxon>Agaricomycotina</taxon>
        <taxon>Agaricomycetes</taxon>
        <taxon>Agaricomycetidae</taxon>
        <taxon>Boletales</taxon>
        <taxon>Suillineae</taxon>
        <taxon>Rhizopogonaceae</taxon>
        <taxon>Rhizopogon</taxon>
    </lineage>
</organism>
<dbReference type="Proteomes" id="UP000183567">
    <property type="component" value="Unassembled WGS sequence"/>
</dbReference>
<keyword evidence="2" id="KW-1185">Reference proteome</keyword>
<accession>A0A1J8QGZ6</accession>
<comment type="caution">
    <text evidence="1">The sequence shown here is derived from an EMBL/GenBank/DDBJ whole genome shotgun (WGS) entry which is preliminary data.</text>
</comment>
<sequence>MTSFFVTLSRVRLSSFVYGKTRSLVSRATITVVARPNCSGRDSMMPIEAAQSKLHLRHVLQASIQVFDSDEESFEEGVEMLRAVLPDTTIIAALDLIDRDGGE</sequence>
<gene>
    <name evidence="1" type="ORF">AZE42_01174</name>
</gene>
<reference evidence="1 2" key="1">
    <citation type="submission" date="2016-03" db="EMBL/GenBank/DDBJ databases">
        <title>Comparative genomics of the ectomycorrhizal sister species Rhizopogon vinicolor and Rhizopogon vesiculosus (Basidiomycota: Boletales) reveals a divergence of the mating type B locus.</title>
        <authorList>
            <person name="Mujic A.B."/>
            <person name="Kuo A."/>
            <person name="Tritt A."/>
            <person name="Lipzen A."/>
            <person name="Chen C."/>
            <person name="Johnson J."/>
            <person name="Sharma A."/>
            <person name="Barry K."/>
            <person name="Grigoriev I.V."/>
            <person name="Spatafora J.W."/>
        </authorList>
    </citation>
    <scope>NUCLEOTIDE SEQUENCE [LARGE SCALE GENOMIC DNA]</scope>
    <source>
        <strain evidence="1 2">AM-OR11-056</strain>
    </source>
</reference>
<protein>
    <submittedName>
        <fullName evidence="1">Uncharacterized protein</fullName>
    </submittedName>
</protein>
<dbReference type="OrthoDB" id="337581at2759"/>
<dbReference type="AlphaFoldDB" id="A0A1J8QGZ6"/>
<name>A0A1J8QGZ6_9AGAM</name>
<evidence type="ECO:0000313" key="1">
    <source>
        <dbReference type="EMBL" id="OJA08682.1"/>
    </source>
</evidence>
<evidence type="ECO:0000313" key="2">
    <source>
        <dbReference type="Proteomes" id="UP000183567"/>
    </source>
</evidence>